<evidence type="ECO:0000313" key="2">
    <source>
        <dbReference type="EMBL" id="MQL87419.1"/>
    </source>
</evidence>
<reference evidence="2" key="1">
    <citation type="submission" date="2017-07" db="EMBL/GenBank/DDBJ databases">
        <title>Taro Niue Genome Assembly and Annotation.</title>
        <authorList>
            <person name="Atibalentja N."/>
            <person name="Keating K."/>
            <person name="Fields C.J."/>
        </authorList>
    </citation>
    <scope>NUCLEOTIDE SEQUENCE</scope>
    <source>
        <strain evidence="2">Niue_2</strain>
        <tissue evidence="2">Leaf</tissue>
    </source>
</reference>
<dbReference type="Proteomes" id="UP000652761">
    <property type="component" value="Unassembled WGS sequence"/>
</dbReference>
<gene>
    <name evidence="2" type="ORF">Taro_019934</name>
</gene>
<sequence>MFFVGSRILLEGPRSQRGPKHPLLLTPPSFYRSEGGEEEGDRRWGHLRLGVPTGDRTARFNAYRVKAISAQPSRPARQTLL</sequence>
<accession>A0A843V727</accession>
<protein>
    <submittedName>
        <fullName evidence="2">Uncharacterized protein</fullName>
    </submittedName>
</protein>
<feature type="region of interest" description="Disordered" evidence="1">
    <location>
        <begin position="15"/>
        <end position="41"/>
    </location>
</feature>
<evidence type="ECO:0000256" key="1">
    <source>
        <dbReference type="SAM" id="MobiDB-lite"/>
    </source>
</evidence>
<dbReference type="AlphaFoldDB" id="A0A843V727"/>
<evidence type="ECO:0000313" key="3">
    <source>
        <dbReference type="Proteomes" id="UP000652761"/>
    </source>
</evidence>
<dbReference type="EMBL" id="NMUH01000975">
    <property type="protein sequence ID" value="MQL87419.1"/>
    <property type="molecule type" value="Genomic_DNA"/>
</dbReference>
<organism evidence="2 3">
    <name type="scientific">Colocasia esculenta</name>
    <name type="common">Wild taro</name>
    <name type="synonym">Arum esculentum</name>
    <dbReference type="NCBI Taxonomy" id="4460"/>
    <lineage>
        <taxon>Eukaryota</taxon>
        <taxon>Viridiplantae</taxon>
        <taxon>Streptophyta</taxon>
        <taxon>Embryophyta</taxon>
        <taxon>Tracheophyta</taxon>
        <taxon>Spermatophyta</taxon>
        <taxon>Magnoliopsida</taxon>
        <taxon>Liliopsida</taxon>
        <taxon>Araceae</taxon>
        <taxon>Aroideae</taxon>
        <taxon>Colocasieae</taxon>
        <taxon>Colocasia</taxon>
    </lineage>
</organism>
<proteinExistence type="predicted"/>
<feature type="non-terminal residue" evidence="2">
    <location>
        <position position="81"/>
    </location>
</feature>
<comment type="caution">
    <text evidence="2">The sequence shown here is derived from an EMBL/GenBank/DDBJ whole genome shotgun (WGS) entry which is preliminary data.</text>
</comment>
<keyword evidence="3" id="KW-1185">Reference proteome</keyword>
<name>A0A843V727_COLES</name>